<dbReference type="AlphaFoldDB" id="A0A382NYS1"/>
<feature type="non-terminal residue" evidence="1">
    <location>
        <position position="193"/>
    </location>
</feature>
<protein>
    <submittedName>
        <fullName evidence="1">Uncharacterized protein</fullName>
    </submittedName>
</protein>
<accession>A0A382NYS1</accession>
<dbReference type="EMBL" id="UINC01103725">
    <property type="protein sequence ID" value="SVC66324.1"/>
    <property type="molecule type" value="Genomic_DNA"/>
</dbReference>
<name>A0A382NYS1_9ZZZZ</name>
<organism evidence="1">
    <name type="scientific">marine metagenome</name>
    <dbReference type="NCBI Taxonomy" id="408172"/>
    <lineage>
        <taxon>unclassified sequences</taxon>
        <taxon>metagenomes</taxon>
        <taxon>ecological metagenomes</taxon>
    </lineage>
</organism>
<proteinExistence type="predicted"/>
<gene>
    <name evidence="1" type="ORF">METZ01_LOCUS319178</name>
</gene>
<reference evidence="1" key="1">
    <citation type="submission" date="2018-05" db="EMBL/GenBank/DDBJ databases">
        <authorList>
            <person name="Lanie J.A."/>
            <person name="Ng W.-L."/>
            <person name="Kazmierczak K.M."/>
            <person name="Andrzejewski T.M."/>
            <person name="Davidsen T.M."/>
            <person name="Wayne K.J."/>
            <person name="Tettelin H."/>
            <person name="Glass J.I."/>
            <person name="Rusch D."/>
            <person name="Podicherti R."/>
            <person name="Tsui H.-C.T."/>
            <person name="Winkler M.E."/>
        </authorList>
    </citation>
    <scope>NUCLEOTIDE SEQUENCE</scope>
</reference>
<evidence type="ECO:0000313" key="1">
    <source>
        <dbReference type="EMBL" id="SVC66324.1"/>
    </source>
</evidence>
<sequence length="193" mass="22132">MVMNPFGQPSELPPLGSYNSQQMLQIAGNSQVPLAQLREMAQAQTYMQEAAMQTHIEIPKVNFYPSNHGNLKKARRSDIRQAYRLLTPTKRRLWSPRRWWFGGKYQYSGDATHCCIDGCDVDNLMRAAGNVYDMIKDEETGKSLWDLYFTDPVSGESRGFQAREGVTSGRIVRGTYCPEHLHLYHLLLKWETA</sequence>